<dbReference type="InterPro" id="IPR003395">
    <property type="entry name" value="RecF/RecN/SMC_N"/>
</dbReference>
<dbReference type="AlphaFoldDB" id="A0A644T5L1"/>
<dbReference type="PANTHER" id="PTHR43977">
    <property type="entry name" value="STRUCTURAL MAINTENANCE OF CHROMOSOMES PROTEIN 3"/>
    <property type="match status" value="1"/>
</dbReference>
<proteinExistence type="predicted"/>
<dbReference type="EMBL" id="VSSQ01000017">
    <property type="protein sequence ID" value="MPL62226.1"/>
    <property type="molecule type" value="Genomic_DNA"/>
</dbReference>
<feature type="coiled-coil region" evidence="1">
    <location>
        <begin position="270"/>
        <end position="359"/>
    </location>
</feature>
<feature type="coiled-coil region" evidence="1">
    <location>
        <begin position="595"/>
        <end position="622"/>
    </location>
</feature>
<dbReference type="SUPFAM" id="SSF52540">
    <property type="entry name" value="P-loop containing nucleoside triphosphate hydrolases"/>
    <property type="match status" value="1"/>
</dbReference>
<feature type="coiled-coil region" evidence="1">
    <location>
        <begin position="427"/>
        <end position="524"/>
    </location>
</feature>
<dbReference type="InterPro" id="IPR027417">
    <property type="entry name" value="P-loop_NTPase"/>
</dbReference>
<evidence type="ECO:0000256" key="1">
    <source>
        <dbReference type="SAM" id="Coils"/>
    </source>
</evidence>
<dbReference type="Gene3D" id="3.40.50.300">
    <property type="entry name" value="P-loop containing nucleotide triphosphate hydrolases"/>
    <property type="match status" value="2"/>
</dbReference>
<evidence type="ECO:0000259" key="2">
    <source>
        <dbReference type="Pfam" id="PF02463"/>
    </source>
</evidence>
<name>A0A644T5L1_9ZZZZ</name>
<gene>
    <name evidence="3" type="primary">smc_3</name>
    <name evidence="3" type="ORF">SDC9_07832</name>
</gene>
<keyword evidence="1" id="KW-0175">Coiled coil</keyword>
<reference evidence="3" key="1">
    <citation type="submission" date="2019-08" db="EMBL/GenBank/DDBJ databases">
        <authorList>
            <person name="Kucharzyk K."/>
            <person name="Murdoch R.W."/>
            <person name="Higgins S."/>
            <person name="Loffler F."/>
        </authorList>
    </citation>
    <scope>NUCLEOTIDE SEQUENCE</scope>
</reference>
<feature type="domain" description="RecF/RecN/SMC N-terminal" evidence="2">
    <location>
        <begin position="2"/>
        <end position="774"/>
    </location>
</feature>
<evidence type="ECO:0000313" key="3">
    <source>
        <dbReference type="EMBL" id="MPL62226.1"/>
    </source>
</evidence>
<accession>A0A644T5L1</accession>
<organism evidence="3">
    <name type="scientific">bioreactor metagenome</name>
    <dbReference type="NCBI Taxonomy" id="1076179"/>
    <lineage>
        <taxon>unclassified sequences</taxon>
        <taxon>metagenomes</taxon>
        <taxon>ecological metagenomes</taxon>
    </lineage>
</organism>
<comment type="caution">
    <text evidence="3">The sequence shown here is derived from an EMBL/GenBank/DDBJ whole genome shotgun (WGS) entry which is preliminary data.</text>
</comment>
<protein>
    <submittedName>
        <fullName evidence="3">Chromosome partition protein Smc</fullName>
    </submittedName>
</protein>
<dbReference type="Pfam" id="PF02463">
    <property type="entry name" value="SMC_N"/>
    <property type="match status" value="1"/>
</dbReference>
<sequence length="790" mass="91073">MYLKSVSMQGFKSFAKKINIDLTAPVTGVVGPNGSGKSNVAEAIRFVLGEQSMKGLRSKSGSDLIFKGSSKLSPLSRASVSMYLDNSSKKIDEKIINSNTESSSALSNFITLDEIILTREIYSDGTSEYLINDTKVRLKDVQELLAMANISAAGHTIVNQGEADRILLSNNFERREMIEDALGLRIYQMRIKEGERKLEKVKIHLNQIAGMRRENLPHLNYLKKQVKELEKREEEIGFIDEMLKVYLYKENIEIERKKKEIPQNGVGGQIDALETELHTLVDAKRETERRLSEEQNDNENLNLVSNELKHIEEELKRFSEERENVYKEIVNLELEIKFLERKQEEIKNQKNISEVVEDIKNYFINREEFHAFEGNRNILWQNIFELYNSQNYSELNSELQKANSEEKDFFIKLKNETQVEEFPNSPIQNFSNEIKNLEDKLFEKKNSLEILDTRKNEISTRREEKVKELNNLEKEANENTYKLDNKILQFKLDLEKLYSQKENIRMKEESLNTQEQNFETLIQEMSSLIGNKVFDYKNFNENNIPPEEKELFDLSQIDLGRKLERSRIRIEESGVINAKDILDEYNHLSERDSFLAGEIEDLENSQNNLEALIKELKDTLLSDFNIGLQKINANFNNYFNEIFPGGKASLSLEKISKPIVEGINLEEAEEVKEPGIEISINLPEKKIKDLQMLSGGERALSSIALIFAMSSINHPPFMVLDETDAALDESNARKYGKMVRRLAEKSKLLVITHNRETMNQCDVLYGVTIGSEGSSKLLSIKFDQATEYAK</sequence>